<keyword evidence="3" id="KW-0812">Transmembrane</keyword>
<dbReference type="SMART" id="SM00397">
    <property type="entry name" value="t_SNARE"/>
    <property type="match status" value="1"/>
</dbReference>
<keyword evidence="5" id="KW-1185">Reference proteome</keyword>
<dbReference type="GO" id="GO:0006906">
    <property type="term" value="P:vesicle fusion"/>
    <property type="evidence" value="ECO:0007669"/>
    <property type="project" value="TreeGrafter"/>
</dbReference>
<feature type="transmembrane region" description="Helical" evidence="3">
    <location>
        <begin position="216"/>
        <end position="236"/>
    </location>
</feature>
<keyword evidence="3" id="KW-0472">Membrane</keyword>
<dbReference type="SUPFAM" id="SSF47661">
    <property type="entry name" value="t-snare proteins"/>
    <property type="match status" value="1"/>
</dbReference>
<evidence type="ECO:0000313" key="5">
    <source>
        <dbReference type="Proteomes" id="UP000829291"/>
    </source>
</evidence>
<dbReference type="InterPro" id="IPR000727">
    <property type="entry name" value="T_SNARE_dom"/>
</dbReference>
<dbReference type="OrthoDB" id="10035606at2759"/>
<sequence length="298" mass="33421">MSLHSETVGNKQPIKRLEIPISKFNDVAIPHHLGMLRRHKTNIAKLKQTGDWDRIYKEQTNASRLVKQLKQLLYEMDVLRGQVQDSDIAKFDQLTAYSRASTMNAIKEYLALDLNLPTMNRLSTKDEDEATNHPFQDGNIQLHAEEKELERQQACLHAWNSLQDDMIQLHQLFVDFNQLVHDQKEFVNRIEENTEETEVNVTEGTKFLEKAGKYKIAAYPIAGALIGTCLGGPVGLIAGLKFGGLTAIGCGLLGFTGGTLLKKKTIKSSTESQAENRLERVHGSDLPSENIKASNKQL</sequence>
<evidence type="ECO:0000256" key="2">
    <source>
        <dbReference type="SAM" id="MobiDB-lite"/>
    </source>
</evidence>
<evidence type="ECO:0000256" key="3">
    <source>
        <dbReference type="SAM" id="Phobius"/>
    </source>
</evidence>
<dbReference type="InterPro" id="IPR059001">
    <property type="entry name" value="STX17_N"/>
</dbReference>
<feature type="region of interest" description="Disordered" evidence="2">
    <location>
        <begin position="271"/>
        <end position="298"/>
    </location>
</feature>
<dbReference type="FunCoup" id="A0A6J0BZP1">
    <property type="interactions" value="1741"/>
</dbReference>
<evidence type="ECO:0000313" key="6">
    <source>
        <dbReference type="RefSeq" id="XP_015519684.2"/>
    </source>
</evidence>
<dbReference type="GO" id="GO:0006886">
    <property type="term" value="P:intracellular protein transport"/>
    <property type="evidence" value="ECO:0007669"/>
    <property type="project" value="TreeGrafter"/>
</dbReference>
<protein>
    <submittedName>
        <fullName evidence="6">Syntaxin-17</fullName>
    </submittedName>
</protein>
<proteinExistence type="inferred from homology"/>
<dbReference type="KEGG" id="nlo:107224224"/>
<dbReference type="InParanoid" id="A0A6J0BZP1"/>
<feature type="domain" description="T-SNARE coiled-coil homology" evidence="4">
    <location>
        <begin position="161"/>
        <end position="211"/>
    </location>
</feature>
<dbReference type="GO" id="GO:0012505">
    <property type="term" value="C:endomembrane system"/>
    <property type="evidence" value="ECO:0007669"/>
    <property type="project" value="TreeGrafter"/>
</dbReference>
<dbReference type="GO" id="GO:0005484">
    <property type="term" value="F:SNAP receptor activity"/>
    <property type="evidence" value="ECO:0007669"/>
    <property type="project" value="TreeGrafter"/>
</dbReference>
<dbReference type="Proteomes" id="UP000829291">
    <property type="component" value="Chromosome 2"/>
</dbReference>
<feature type="compositionally biased region" description="Basic and acidic residues" evidence="2">
    <location>
        <begin position="274"/>
        <end position="283"/>
    </location>
</feature>
<dbReference type="GO" id="GO:0005886">
    <property type="term" value="C:plasma membrane"/>
    <property type="evidence" value="ECO:0007669"/>
    <property type="project" value="TreeGrafter"/>
</dbReference>
<organism evidence="6">
    <name type="scientific">Neodiprion lecontei</name>
    <name type="common">Redheaded pine sawfly</name>
    <dbReference type="NCBI Taxonomy" id="441921"/>
    <lineage>
        <taxon>Eukaryota</taxon>
        <taxon>Metazoa</taxon>
        <taxon>Ecdysozoa</taxon>
        <taxon>Arthropoda</taxon>
        <taxon>Hexapoda</taxon>
        <taxon>Insecta</taxon>
        <taxon>Pterygota</taxon>
        <taxon>Neoptera</taxon>
        <taxon>Endopterygota</taxon>
        <taxon>Hymenoptera</taxon>
        <taxon>Tenthredinoidea</taxon>
        <taxon>Diprionidae</taxon>
        <taxon>Diprioninae</taxon>
        <taxon>Neodiprion</taxon>
    </lineage>
</organism>
<dbReference type="GO" id="GO:0031201">
    <property type="term" value="C:SNARE complex"/>
    <property type="evidence" value="ECO:0007669"/>
    <property type="project" value="TreeGrafter"/>
</dbReference>
<gene>
    <name evidence="6" type="primary">LOC107224224</name>
</gene>
<feature type="transmembrane region" description="Helical" evidence="3">
    <location>
        <begin position="242"/>
        <end position="261"/>
    </location>
</feature>
<dbReference type="Pfam" id="PF26585">
    <property type="entry name" value="STX17_N"/>
    <property type="match status" value="1"/>
</dbReference>
<dbReference type="GO" id="GO:0006887">
    <property type="term" value="P:exocytosis"/>
    <property type="evidence" value="ECO:0007669"/>
    <property type="project" value="TreeGrafter"/>
</dbReference>
<dbReference type="Gene3D" id="1.20.5.110">
    <property type="match status" value="1"/>
</dbReference>
<dbReference type="GeneID" id="107224224"/>
<dbReference type="PROSITE" id="PS50192">
    <property type="entry name" value="T_SNARE"/>
    <property type="match status" value="1"/>
</dbReference>
<dbReference type="AlphaFoldDB" id="A0A6J0BZP1"/>
<dbReference type="GO" id="GO:0000149">
    <property type="term" value="F:SNARE binding"/>
    <property type="evidence" value="ECO:0007669"/>
    <property type="project" value="TreeGrafter"/>
</dbReference>
<dbReference type="InterPro" id="IPR010989">
    <property type="entry name" value="SNARE"/>
</dbReference>
<dbReference type="RefSeq" id="XP_015519684.2">
    <property type="nucleotide sequence ID" value="XM_015664198.2"/>
</dbReference>
<dbReference type="InterPro" id="IPR045242">
    <property type="entry name" value="Syntaxin"/>
</dbReference>
<keyword evidence="3" id="KW-1133">Transmembrane helix</keyword>
<accession>A0A6J0BZP1</accession>
<evidence type="ECO:0000259" key="4">
    <source>
        <dbReference type="PROSITE" id="PS50192"/>
    </source>
</evidence>
<evidence type="ECO:0000256" key="1">
    <source>
        <dbReference type="ARBA" id="ARBA00009063"/>
    </source>
</evidence>
<dbReference type="GO" id="GO:0048278">
    <property type="term" value="P:vesicle docking"/>
    <property type="evidence" value="ECO:0007669"/>
    <property type="project" value="TreeGrafter"/>
</dbReference>
<reference evidence="6" key="1">
    <citation type="submission" date="2025-08" db="UniProtKB">
        <authorList>
            <consortium name="RefSeq"/>
        </authorList>
    </citation>
    <scope>IDENTIFICATION</scope>
    <source>
        <tissue evidence="6">Thorax and Abdomen</tissue>
    </source>
</reference>
<dbReference type="GO" id="GO:0000421">
    <property type="term" value="C:autophagosome membrane"/>
    <property type="evidence" value="ECO:0007669"/>
    <property type="project" value="TreeGrafter"/>
</dbReference>
<dbReference type="PANTHER" id="PTHR19957">
    <property type="entry name" value="SYNTAXIN"/>
    <property type="match status" value="1"/>
</dbReference>
<name>A0A6J0BZP1_NEOLC</name>
<comment type="similarity">
    <text evidence="1">Belongs to the syntaxin family.</text>
</comment>
<dbReference type="PANTHER" id="PTHR19957:SF139">
    <property type="entry name" value="SYNTAXIN-17"/>
    <property type="match status" value="1"/>
</dbReference>